<dbReference type="FunCoup" id="F4NXN6">
    <property type="interactions" value="184"/>
</dbReference>
<comment type="subcellular location">
    <subcellularLocation>
        <location evidence="1">Membrane</location>
        <topology evidence="1">Multi-pass membrane protein</topology>
    </subcellularLocation>
</comment>
<dbReference type="FunFam" id="1.20.1300.10:FF:000011">
    <property type="entry name" value="Succinate dehydrogenase cytochrome b560 subunit"/>
    <property type="match status" value="1"/>
</dbReference>
<dbReference type="GO" id="GO:0006121">
    <property type="term" value="P:mitochondrial electron transport, succinate to ubiquinone"/>
    <property type="evidence" value="ECO:0000318"/>
    <property type="project" value="GO_Central"/>
</dbReference>
<organism evidence="9 10">
    <name type="scientific">Batrachochytrium dendrobatidis (strain JAM81 / FGSC 10211)</name>
    <name type="common">Frog chytrid fungus</name>
    <dbReference type="NCBI Taxonomy" id="684364"/>
    <lineage>
        <taxon>Eukaryota</taxon>
        <taxon>Fungi</taxon>
        <taxon>Fungi incertae sedis</taxon>
        <taxon>Chytridiomycota</taxon>
        <taxon>Chytridiomycota incertae sedis</taxon>
        <taxon>Chytridiomycetes</taxon>
        <taxon>Rhizophydiales</taxon>
        <taxon>Rhizophydiales incertae sedis</taxon>
        <taxon>Batrachochytrium</taxon>
    </lineage>
</organism>
<evidence type="ECO:0000256" key="6">
    <source>
        <dbReference type="ARBA" id="ARBA00023004"/>
    </source>
</evidence>
<dbReference type="PANTHER" id="PTHR10978">
    <property type="entry name" value="SUCCINATE DEHYDROGENASE CYTOCHROME B560 SUBUNIT"/>
    <property type="match status" value="1"/>
</dbReference>
<dbReference type="STRING" id="684364.F4NXN6"/>
<dbReference type="HOGENOM" id="CLU_094691_0_2_1"/>
<evidence type="ECO:0000256" key="2">
    <source>
        <dbReference type="ARBA" id="ARBA00022617"/>
    </source>
</evidence>
<feature type="transmembrane region" description="Helical" evidence="8">
    <location>
        <begin position="185"/>
        <end position="204"/>
    </location>
</feature>
<sequence>MFASRAISALQPSATRLAISSCLINAAVYRCTPSAFLRSVQLAQLRQSSSGSAGTEAAMSKRLEMLGADASKPTLDIEPFAKSERLHRPISPHLTIYQPQLTWYLSAAFRATSGALAVGFYGVALAYVFLPISSVAIASFIHSLPAAALFLGKFTLAAPISFHLFNGLRHLIWDTATLLNLKGVYNSGYTVLGLSAVAAVLLALL</sequence>
<keyword evidence="5 8" id="KW-1133">Transmembrane helix</keyword>
<dbReference type="PANTHER" id="PTHR10978:SF5">
    <property type="entry name" value="SUCCINATE DEHYDROGENASE CYTOCHROME B560 SUBUNIT, MITOCHONDRIAL"/>
    <property type="match status" value="1"/>
</dbReference>
<gene>
    <name evidence="9" type="ORF">BATDEDRAFT_36733</name>
</gene>
<dbReference type="NCBIfam" id="TIGR02970">
    <property type="entry name" value="succ_dehyd_cytB"/>
    <property type="match status" value="1"/>
</dbReference>
<dbReference type="Pfam" id="PF01127">
    <property type="entry name" value="Sdh_cyt"/>
    <property type="match status" value="1"/>
</dbReference>
<dbReference type="GO" id="GO:0009055">
    <property type="term" value="F:electron transfer activity"/>
    <property type="evidence" value="ECO:0007669"/>
    <property type="project" value="InterPro"/>
</dbReference>
<dbReference type="SUPFAM" id="SSF81343">
    <property type="entry name" value="Fumarate reductase respiratory complex transmembrane subunits"/>
    <property type="match status" value="1"/>
</dbReference>
<protein>
    <recommendedName>
        <fullName evidence="11">Succinate dehydrogenase, cytochrome b556 subunit</fullName>
    </recommendedName>
</protein>
<keyword evidence="6" id="KW-0408">Iron</keyword>
<evidence type="ECO:0000313" key="9">
    <source>
        <dbReference type="EMBL" id="EGF82171.1"/>
    </source>
</evidence>
<dbReference type="InterPro" id="IPR014314">
    <property type="entry name" value="Succ_DH_cytb556"/>
</dbReference>
<dbReference type="GO" id="GO:0045273">
    <property type="term" value="C:respiratory chain complex II (succinate dehydrogenase)"/>
    <property type="evidence" value="ECO:0000318"/>
    <property type="project" value="GO_Central"/>
</dbReference>
<keyword evidence="3 8" id="KW-0812">Transmembrane</keyword>
<name>F4NXN6_BATDJ</name>
<evidence type="ECO:0000256" key="5">
    <source>
        <dbReference type="ARBA" id="ARBA00022989"/>
    </source>
</evidence>
<keyword evidence="4" id="KW-0479">Metal-binding</keyword>
<dbReference type="Proteomes" id="UP000007241">
    <property type="component" value="Unassembled WGS sequence"/>
</dbReference>
<evidence type="ECO:0000256" key="8">
    <source>
        <dbReference type="SAM" id="Phobius"/>
    </source>
</evidence>
<evidence type="ECO:0000256" key="3">
    <source>
        <dbReference type="ARBA" id="ARBA00022692"/>
    </source>
</evidence>
<feature type="transmembrane region" description="Helical" evidence="8">
    <location>
        <begin position="144"/>
        <end position="165"/>
    </location>
</feature>
<keyword evidence="2" id="KW-0349">Heme</keyword>
<dbReference type="GeneID" id="18241183"/>
<dbReference type="Gene3D" id="1.20.1300.10">
    <property type="entry name" value="Fumarate reductase/succinate dehydrogenase, transmembrane subunit"/>
    <property type="match status" value="1"/>
</dbReference>
<accession>F4NXN6</accession>
<dbReference type="GO" id="GO:0005739">
    <property type="term" value="C:mitochondrion"/>
    <property type="evidence" value="ECO:0007669"/>
    <property type="project" value="GOC"/>
</dbReference>
<dbReference type="InterPro" id="IPR018495">
    <property type="entry name" value="Succ_DH_cyt_bsu_CS"/>
</dbReference>
<evidence type="ECO:0000313" key="10">
    <source>
        <dbReference type="Proteomes" id="UP000007241"/>
    </source>
</evidence>
<proteinExistence type="predicted"/>
<evidence type="ECO:0008006" key="11">
    <source>
        <dbReference type="Google" id="ProtNLM"/>
    </source>
</evidence>
<dbReference type="CDD" id="cd03499">
    <property type="entry name" value="SQR_TypeC_SdhC"/>
    <property type="match status" value="1"/>
</dbReference>
<dbReference type="OMA" id="MNGIRHL"/>
<dbReference type="EMBL" id="GL882881">
    <property type="protein sequence ID" value="EGF82171.1"/>
    <property type="molecule type" value="Genomic_DNA"/>
</dbReference>
<keyword evidence="10" id="KW-1185">Reference proteome</keyword>
<dbReference type="OrthoDB" id="588261at2759"/>
<dbReference type="InterPro" id="IPR000701">
    <property type="entry name" value="SuccDH_FuR_B_TM-su"/>
</dbReference>
<evidence type="ECO:0000256" key="1">
    <source>
        <dbReference type="ARBA" id="ARBA00004141"/>
    </source>
</evidence>
<dbReference type="GO" id="GO:0046872">
    <property type="term" value="F:metal ion binding"/>
    <property type="evidence" value="ECO:0007669"/>
    <property type="project" value="UniProtKB-KW"/>
</dbReference>
<evidence type="ECO:0000256" key="4">
    <source>
        <dbReference type="ARBA" id="ARBA00022723"/>
    </source>
</evidence>
<dbReference type="InParanoid" id="F4NXN6"/>
<dbReference type="AlphaFoldDB" id="F4NXN6"/>
<dbReference type="PROSITE" id="PS01001">
    <property type="entry name" value="SDH_CYT_2"/>
    <property type="match status" value="1"/>
</dbReference>
<dbReference type="InterPro" id="IPR034804">
    <property type="entry name" value="SQR/QFR_C/D"/>
</dbReference>
<keyword evidence="7 8" id="KW-0472">Membrane</keyword>
<dbReference type="RefSeq" id="XP_006677478.1">
    <property type="nucleotide sequence ID" value="XM_006677415.1"/>
</dbReference>
<feature type="transmembrane region" description="Helical" evidence="8">
    <location>
        <begin position="107"/>
        <end position="132"/>
    </location>
</feature>
<dbReference type="GO" id="GO:0006099">
    <property type="term" value="P:tricarboxylic acid cycle"/>
    <property type="evidence" value="ECO:0007669"/>
    <property type="project" value="InterPro"/>
</dbReference>
<evidence type="ECO:0000256" key="7">
    <source>
        <dbReference type="ARBA" id="ARBA00023136"/>
    </source>
</evidence>
<reference evidence="9 10" key="1">
    <citation type="submission" date="2009-12" db="EMBL/GenBank/DDBJ databases">
        <title>The draft genome of Batrachochytrium dendrobatidis.</title>
        <authorList>
            <consortium name="US DOE Joint Genome Institute (JGI-PGF)"/>
            <person name="Kuo A."/>
            <person name="Salamov A."/>
            <person name="Schmutz J."/>
            <person name="Lucas S."/>
            <person name="Pitluck S."/>
            <person name="Rosenblum E."/>
            <person name="Stajich J."/>
            <person name="Eisen M."/>
            <person name="Grigoriev I.V."/>
        </authorList>
    </citation>
    <scope>NUCLEOTIDE SEQUENCE [LARGE SCALE GENOMIC DNA]</scope>
    <source>
        <strain evidence="10">JAM81 / FGSC 10211</strain>
    </source>
</reference>